<sequence>MAGVKVKVQRRPIFDKAEDLDKQAIKTKNGYAHRLPTYPFARNQTSVVLEQEANDMHDT</sequence>
<dbReference type="Proteomes" id="UP000593564">
    <property type="component" value="Unassembled WGS sequence"/>
</dbReference>
<dbReference type="AlphaFoldDB" id="A0A7J7FZ30"/>
<reference evidence="2" key="1">
    <citation type="journal article" date="2020" name="Nat. Commun.">
        <title>Genome assembly of wild tea tree DASZ reveals pedigree and selection history of tea varieties.</title>
        <authorList>
            <person name="Zhang W."/>
            <person name="Zhang Y."/>
            <person name="Qiu H."/>
            <person name="Guo Y."/>
            <person name="Wan H."/>
            <person name="Zhang X."/>
            <person name="Scossa F."/>
            <person name="Alseekh S."/>
            <person name="Zhang Q."/>
            <person name="Wang P."/>
            <person name="Xu L."/>
            <person name="Schmidt M.H."/>
            <person name="Jia X."/>
            <person name="Li D."/>
            <person name="Zhu A."/>
            <person name="Guo F."/>
            <person name="Chen W."/>
            <person name="Ni D."/>
            <person name="Usadel B."/>
            <person name="Fernie A.R."/>
            <person name="Wen W."/>
        </authorList>
    </citation>
    <scope>NUCLEOTIDE SEQUENCE [LARGE SCALE GENOMIC DNA]</scope>
    <source>
        <strain evidence="2">cv. G240</strain>
    </source>
</reference>
<reference evidence="1 2" key="2">
    <citation type="submission" date="2020-07" db="EMBL/GenBank/DDBJ databases">
        <title>Genome assembly of wild tea tree DASZ reveals pedigree and selection history of tea varieties.</title>
        <authorList>
            <person name="Zhang W."/>
        </authorList>
    </citation>
    <scope>NUCLEOTIDE SEQUENCE [LARGE SCALE GENOMIC DNA]</scope>
    <source>
        <strain evidence="2">cv. G240</strain>
        <tissue evidence="1">Leaf</tissue>
    </source>
</reference>
<evidence type="ECO:0000313" key="2">
    <source>
        <dbReference type="Proteomes" id="UP000593564"/>
    </source>
</evidence>
<evidence type="ECO:0000313" key="1">
    <source>
        <dbReference type="EMBL" id="KAF5933619.1"/>
    </source>
</evidence>
<comment type="caution">
    <text evidence="1">The sequence shown here is derived from an EMBL/GenBank/DDBJ whole genome shotgun (WGS) entry which is preliminary data.</text>
</comment>
<name>A0A7J7FZ30_CAMSI</name>
<keyword evidence="2" id="KW-1185">Reference proteome</keyword>
<gene>
    <name evidence="1" type="ORF">HYC85_029790</name>
</gene>
<dbReference type="EMBL" id="JACBKZ010000014">
    <property type="protein sequence ID" value="KAF5933619.1"/>
    <property type="molecule type" value="Genomic_DNA"/>
</dbReference>
<protein>
    <submittedName>
        <fullName evidence="1">Uncharacterized protein</fullName>
    </submittedName>
</protein>
<organism evidence="1 2">
    <name type="scientific">Camellia sinensis</name>
    <name type="common">Tea plant</name>
    <name type="synonym">Thea sinensis</name>
    <dbReference type="NCBI Taxonomy" id="4442"/>
    <lineage>
        <taxon>Eukaryota</taxon>
        <taxon>Viridiplantae</taxon>
        <taxon>Streptophyta</taxon>
        <taxon>Embryophyta</taxon>
        <taxon>Tracheophyta</taxon>
        <taxon>Spermatophyta</taxon>
        <taxon>Magnoliopsida</taxon>
        <taxon>eudicotyledons</taxon>
        <taxon>Gunneridae</taxon>
        <taxon>Pentapetalae</taxon>
        <taxon>asterids</taxon>
        <taxon>Ericales</taxon>
        <taxon>Theaceae</taxon>
        <taxon>Camellia</taxon>
    </lineage>
</organism>
<accession>A0A7J7FZ30</accession>
<proteinExistence type="predicted"/>